<dbReference type="AlphaFoldDB" id="A0A370GAW6"/>
<gene>
    <name evidence="2" type="ORF">C8D86_12216</name>
</gene>
<proteinExistence type="predicted"/>
<keyword evidence="1" id="KW-0732">Signal</keyword>
<keyword evidence="3" id="KW-1185">Reference proteome</keyword>
<comment type="caution">
    <text evidence="2">The sequence shown here is derived from an EMBL/GenBank/DDBJ whole genome shotgun (WGS) entry which is preliminary data.</text>
</comment>
<accession>A0A370GAW6</accession>
<sequence>MKRYFRIMAAFCGVLSVSAAYSAVPNNDHPATFLGPTLRGGFNSMLTDTSAYAISGEAGIRNLRAGGSVGWNIMQAHALKFSAEFLWQQINYAYFAGNNHDWANQGAVGAAYQYDLGRYVRFHPQLGLNGYYASASSAALGTETGTFINSSGVVQPFTNIQRLAGSHASGISPGFSIQAWQGMRAGIDLNYDNVRYDMRYEPSTTAKGWGGTAHLRQQLGDYIAVGASAAVREPFNHYQAELAWNTLPCYGAWSLKLIGAYTIGKHSLPNTYNVGFTVDYFLDMMRGIPEEDVKADFLAWMAKPAVYMPQVLAIADESVS</sequence>
<dbReference type="Proteomes" id="UP000254720">
    <property type="component" value="Unassembled WGS sequence"/>
</dbReference>
<name>A0A370GAW6_9COXI</name>
<dbReference type="EMBL" id="QQAX01000022">
    <property type="protein sequence ID" value="RDI40972.1"/>
    <property type="molecule type" value="Genomic_DNA"/>
</dbReference>
<protein>
    <submittedName>
        <fullName evidence="2">Uncharacterized protein</fullName>
    </submittedName>
</protein>
<organism evidence="2 3">
    <name type="scientific">Aquicella lusitana</name>
    <dbReference type="NCBI Taxonomy" id="254246"/>
    <lineage>
        <taxon>Bacteria</taxon>
        <taxon>Pseudomonadati</taxon>
        <taxon>Pseudomonadota</taxon>
        <taxon>Gammaproteobacteria</taxon>
        <taxon>Legionellales</taxon>
        <taxon>Coxiellaceae</taxon>
        <taxon>Aquicella</taxon>
    </lineage>
</organism>
<evidence type="ECO:0000313" key="2">
    <source>
        <dbReference type="EMBL" id="RDI40972.1"/>
    </source>
</evidence>
<dbReference type="RefSeq" id="WP_147277502.1">
    <property type="nucleotide sequence ID" value="NZ_LR699114.1"/>
</dbReference>
<feature type="signal peptide" evidence="1">
    <location>
        <begin position="1"/>
        <end position="22"/>
    </location>
</feature>
<evidence type="ECO:0000256" key="1">
    <source>
        <dbReference type="SAM" id="SignalP"/>
    </source>
</evidence>
<evidence type="ECO:0000313" key="3">
    <source>
        <dbReference type="Proteomes" id="UP000254720"/>
    </source>
</evidence>
<feature type="chain" id="PRO_5016629905" evidence="1">
    <location>
        <begin position="23"/>
        <end position="320"/>
    </location>
</feature>
<dbReference type="OrthoDB" id="904719at2"/>
<reference evidence="2 3" key="1">
    <citation type="submission" date="2018-07" db="EMBL/GenBank/DDBJ databases">
        <title>Genomic Encyclopedia of Type Strains, Phase IV (KMG-IV): sequencing the most valuable type-strain genomes for metagenomic binning, comparative biology and taxonomic classification.</title>
        <authorList>
            <person name="Goeker M."/>
        </authorList>
    </citation>
    <scope>NUCLEOTIDE SEQUENCE [LARGE SCALE GENOMIC DNA]</scope>
    <source>
        <strain evidence="2 3">DSM 16500</strain>
    </source>
</reference>